<evidence type="ECO:0000256" key="1">
    <source>
        <dbReference type="ARBA" id="ARBA00001936"/>
    </source>
</evidence>
<dbReference type="RefSeq" id="XP_003746014.1">
    <property type="nucleotide sequence ID" value="XM_003745966.2"/>
</dbReference>
<dbReference type="FunFam" id="3.90.550.50:FF:000017">
    <property type="entry name" value="Glycoprotein-N-acetylgalactosamine 3-beta-galactosyltransferase 1"/>
    <property type="match status" value="1"/>
</dbReference>
<evidence type="ECO:0000313" key="25">
    <source>
        <dbReference type="Proteomes" id="UP000694867"/>
    </source>
</evidence>
<evidence type="ECO:0000256" key="21">
    <source>
        <dbReference type="ARBA" id="ARBA00043065"/>
    </source>
</evidence>
<comment type="similarity">
    <text evidence="4">Belongs to the glycosyltransferase 31 family. Beta3-Gal-T subfamily.</text>
</comment>
<evidence type="ECO:0000256" key="23">
    <source>
        <dbReference type="SAM" id="Phobius"/>
    </source>
</evidence>
<comment type="subunit">
    <text evidence="5">Homodimer; disulfide-linked.</text>
</comment>
<evidence type="ECO:0000256" key="5">
    <source>
        <dbReference type="ARBA" id="ARBA00011748"/>
    </source>
</evidence>
<evidence type="ECO:0000256" key="11">
    <source>
        <dbReference type="ARBA" id="ARBA00022741"/>
    </source>
</evidence>
<evidence type="ECO:0000256" key="7">
    <source>
        <dbReference type="ARBA" id="ARBA00022676"/>
    </source>
</evidence>
<keyword evidence="12" id="KW-0735">Signal-anchor</keyword>
<feature type="domain" description="Fringe-like glycosyltransferase" evidence="24">
    <location>
        <begin position="110"/>
        <end position="274"/>
    </location>
</feature>
<evidence type="ECO:0000256" key="6">
    <source>
        <dbReference type="ARBA" id="ARBA00012557"/>
    </source>
</evidence>
<dbReference type="Gene3D" id="3.90.550.50">
    <property type="match status" value="1"/>
</dbReference>
<sequence length="374" mass="43212">MKYYPAHGVTALVRRPSSLPILILGVIIGISLTLLAFSSLRILYTTSEPSSYPYARVISHQRRLPDGPHRKDDDDTDDWPFEPFEIADRSKHDHAVEYSRSLQEKVRVLCWVMTEPHSHKRKAQHVKSTWGKRCNVLLFMSSVNDSSLPTVALRIEKEDRNHLWEKTKLAFEYVHRNHRDDADWFVKADDDTYMVVENLRFMLAPHDTARPIYFGHKFRPYVKQGYMSGGSGYVLSKEALDRFAKRNATTCRQDAGGAEDLEMGRCLEALGVEAGNSRDESGAERFLPLNPEFFLASERDQNFWFWQYTFYAQKEGARSISDSFVSFHYVNPASMHVLDFMLYHARPYGLLSWFQEENYRDPVLVTSNATDSSS</sequence>
<evidence type="ECO:0000256" key="19">
    <source>
        <dbReference type="ARBA" id="ARBA00041226"/>
    </source>
</evidence>
<keyword evidence="11" id="KW-0547">Nucleotide-binding</keyword>
<evidence type="ECO:0000256" key="10">
    <source>
        <dbReference type="ARBA" id="ARBA00022723"/>
    </source>
</evidence>
<dbReference type="PANTHER" id="PTHR23033">
    <property type="entry name" value="BETA1,3-GALACTOSYLTRANSFERASE"/>
    <property type="match status" value="1"/>
</dbReference>
<keyword evidence="17" id="KW-0464">Manganese</keyword>
<evidence type="ECO:0000256" key="14">
    <source>
        <dbReference type="ARBA" id="ARBA00023136"/>
    </source>
</evidence>
<evidence type="ECO:0000256" key="15">
    <source>
        <dbReference type="ARBA" id="ARBA00023157"/>
    </source>
</evidence>
<evidence type="ECO:0000256" key="8">
    <source>
        <dbReference type="ARBA" id="ARBA00022679"/>
    </source>
</evidence>
<dbReference type="GeneID" id="100897749"/>
<comment type="cofactor">
    <cofactor evidence="1">
        <name>Mn(2+)</name>
        <dbReference type="ChEBI" id="CHEBI:29035"/>
    </cofactor>
</comment>
<evidence type="ECO:0000256" key="3">
    <source>
        <dbReference type="ARBA" id="ARBA00004922"/>
    </source>
</evidence>
<dbReference type="AlphaFoldDB" id="A0AAJ6QW53"/>
<dbReference type="PANTHER" id="PTHR23033:SF14">
    <property type="entry name" value="GLYCOPROTEIN-N-ACETYLGALACTOSAMINE 3-BETA-GALACTOSYLTRANSFERASE 1-RELATED"/>
    <property type="match status" value="1"/>
</dbReference>
<evidence type="ECO:0000256" key="20">
    <source>
        <dbReference type="ARBA" id="ARBA00042009"/>
    </source>
</evidence>
<dbReference type="GO" id="GO:0000166">
    <property type="term" value="F:nucleotide binding"/>
    <property type="evidence" value="ECO:0007669"/>
    <property type="project" value="UniProtKB-KW"/>
</dbReference>
<protein>
    <recommendedName>
        <fullName evidence="18">Glycoprotein-N-acetylgalactosamine 3-beta-galactosyltransferase 1</fullName>
        <ecNumber evidence="6">2.4.1.122</ecNumber>
    </recommendedName>
    <alternativeName>
        <fullName evidence="20">Core 1 O-glycan T-synthase</fullName>
    </alternativeName>
    <alternativeName>
        <fullName evidence="21">Core 1 UDP-galactose:N-acetylgalactosamine-alpha-R beta 1,3-galactosyltransferase 1</fullName>
    </alternativeName>
    <alternativeName>
        <fullName evidence="19">Core 1 beta1,3-galactosyltransferase 1</fullName>
    </alternativeName>
</protein>
<comment type="subcellular location">
    <subcellularLocation>
        <location evidence="2">Membrane</location>
        <topology evidence="2">Single-pass type II membrane protein</topology>
    </subcellularLocation>
</comment>
<dbReference type="GO" id="GO:0030145">
    <property type="term" value="F:manganese ion binding"/>
    <property type="evidence" value="ECO:0007669"/>
    <property type="project" value="UniProtKB-ARBA"/>
</dbReference>
<evidence type="ECO:0000256" key="22">
    <source>
        <dbReference type="ARBA" id="ARBA00059245"/>
    </source>
</evidence>
<reference evidence="26" key="1">
    <citation type="submission" date="2025-08" db="UniProtKB">
        <authorList>
            <consortium name="RefSeq"/>
        </authorList>
    </citation>
    <scope>IDENTIFICATION</scope>
</reference>
<keyword evidence="9 23" id="KW-0812">Transmembrane</keyword>
<comment type="function">
    <text evidence="22">Glycosyltransferase that generates the core 1 O-glycan Gal-beta1-3GalNAc-alpha1-Ser/Thr (T antigen), which is a precursor for many extended O-glycans in glycoproteins.</text>
</comment>
<gene>
    <name evidence="26" type="primary">LOC100897749</name>
</gene>
<name>A0AAJ6QW53_9ACAR</name>
<keyword evidence="15" id="KW-1015">Disulfide bond</keyword>
<evidence type="ECO:0000313" key="26">
    <source>
        <dbReference type="RefSeq" id="XP_003746014.1"/>
    </source>
</evidence>
<evidence type="ECO:0000256" key="17">
    <source>
        <dbReference type="ARBA" id="ARBA00023211"/>
    </source>
</evidence>
<organism evidence="25 26">
    <name type="scientific">Galendromus occidentalis</name>
    <name type="common">western predatory mite</name>
    <dbReference type="NCBI Taxonomy" id="34638"/>
    <lineage>
        <taxon>Eukaryota</taxon>
        <taxon>Metazoa</taxon>
        <taxon>Ecdysozoa</taxon>
        <taxon>Arthropoda</taxon>
        <taxon>Chelicerata</taxon>
        <taxon>Arachnida</taxon>
        <taxon>Acari</taxon>
        <taxon>Parasitiformes</taxon>
        <taxon>Mesostigmata</taxon>
        <taxon>Gamasina</taxon>
        <taxon>Phytoseioidea</taxon>
        <taxon>Phytoseiidae</taxon>
        <taxon>Typhlodrominae</taxon>
        <taxon>Galendromus</taxon>
    </lineage>
</organism>
<dbReference type="Proteomes" id="UP000694867">
    <property type="component" value="Unplaced"/>
</dbReference>
<evidence type="ECO:0000256" key="9">
    <source>
        <dbReference type="ARBA" id="ARBA00022692"/>
    </source>
</evidence>
<keyword evidence="16" id="KW-0325">Glycoprotein</keyword>
<accession>A0AAJ6QW53</accession>
<keyword evidence="13 23" id="KW-1133">Transmembrane helix</keyword>
<evidence type="ECO:0000256" key="4">
    <source>
        <dbReference type="ARBA" id="ARBA00006462"/>
    </source>
</evidence>
<dbReference type="InterPro" id="IPR003378">
    <property type="entry name" value="Fringe-like_glycosylTrfase"/>
</dbReference>
<dbReference type="EC" id="2.4.1.122" evidence="6"/>
<keyword evidence="8" id="KW-0808">Transferase</keyword>
<evidence type="ECO:0000256" key="13">
    <source>
        <dbReference type="ARBA" id="ARBA00022989"/>
    </source>
</evidence>
<dbReference type="Pfam" id="PF02434">
    <property type="entry name" value="Fringe"/>
    <property type="match status" value="1"/>
</dbReference>
<comment type="pathway">
    <text evidence="3">Protein modification; protein glycosylation.</text>
</comment>
<dbReference type="GO" id="GO:0016020">
    <property type="term" value="C:membrane"/>
    <property type="evidence" value="ECO:0007669"/>
    <property type="project" value="UniProtKB-SubCell"/>
</dbReference>
<keyword evidence="14 23" id="KW-0472">Membrane</keyword>
<evidence type="ECO:0000256" key="2">
    <source>
        <dbReference type="ARBA" id="ARBA00004606"/>
    </source>
</evidence>
<evidence type="ECO:0000256" key="12">
    <source>
        <dbReference type="ARBA" id="ARBA00022968"/>
    </source>
</evidence>
<evidence type="ECO:0000256" key="18">
    <source>
        <dbReference type="ARBA" id="ARBA00040898"/>
    </source>
</evidence>
<evidence type="ECO:0000259" key="24">
    <source>
        <dbReference type="Pfam" id="PF02434"/>
    </source>
</evidence>
<keyword evidence="7" id="KW-0328">Glycosyltransferase</keyword>
<evidence type="ECO:0000256" key="16">
    <source>
        <dbReference type="ARBA" id="ARBA00023180"/>
    </source>
</evidence>
<proteinExistence type="inferred from homology"/>
<dbReference type="InterPro" id="IPR026050">
    <property type="entry name" value="C1GALT1/C1GALT1_chp1"/>
</dbReference>
<dbReference type="KEGG" id="goe:100897749"/>
<keyword evidence="25" id="KW-1185">Reference proteome</keyword>
<feature type="transmembrane region" description="Helical" evidence="23">
    <location>
        <begin position="21"/>
        <end position="44"/>
    </location>
</feature>
<keyword evidence="10" id="KW-0479">Metal-binding</keyword>
<dbReference type="GO" id="GO:0016263">
    <property type="term" value="F:glycoprotein-N-acetylgalactosamine 3-beta-galactosyltransferase activity"/>
    <property type="evidence" value="ECO:0007669"/>
    <property type="project" value="UniProtKB-EC"/>
</dbReference>